<evidence type="ECO:0000313" key="14">
    <source>
        <dbReference type="Proteomes" id="UP000275910"/>
    </source>
</evidence>
<dbReference type="RefSeq" id="WP_123647310.1">
    <property type="nucleotide sequence ID" value="NZ_RCTY01000023.1"/>
</dbReference>
<keyword evidence="4" id="KW-0488">Methylation</keyword>
<evidence type="ECO:0000256" key="10">
    <source>
        <dbReference type="ARBA" id="ARBA00030775"/>
    </source>
</evidence>
<dbReference type="GO" id="GO:0015627">
    <property type="term" value="C:type II protein secretion system complex"/>
    <property type="evidence" value="ECO:0007669"/>
    <property type="project" value="InterPro"/>
</dbReference>
<keyword evidence="7 11" id="KW-1133">Transmembrane helix</keyword>
<evidence type="ECO:0000256" key="2">
    <source>
        <dbReference type="ARBA" id="ARBA00021549"/>
    </source>
</evidence>
<dbReference type="PROSITE" id="PS00409">
    <property type="entry name" value="PROKAR_NTER_METHYL"/>
    <property type="match status" value="1"/>
</dbReference>
<evidence type="ECO:0000256" key="9">
    <source>
        <dbReference type="ARBA" id="ARBA00025772"/>
    </source>
</evidence>
<dbReference type="Gene3D" id="3.55.40.10">
    <property type="entry name" value="minor pseudopilin epsh domain"/>
    <property type="match status" value="1"/>
</dbReference>
<dbReference type="InterPro" id="IPR012902">
    <property type="entry name" value="N_methyl_site"/>
</dbReference>
<feature type="domain" description="General secretion pathway GspH" evidence="12">
    <location>
        <begin position="58"/>
        <end position="178"/>
    </location>
</feature>
<evidence type="ECO:0000256" key="1">
    <source>
        <dbReference type="ARBA" id="ARBA00004377"/>
    </source>
</evidence>
<dbReference type="AlphaFoldDB" id="A0A3N2RIY4"/>
<dbReference type="Pfam" id="PF07963">
    <property type="entry name" value="N_methyl"/>
    <property type="match status" value="1"/>
</dbReference>
<evidence type="ECO:0000256" key="11">
    <source>
        <dbReference type="SAM" id="Phobius"/>
    </source>
</evidence>
<proteinExistence type="inferred from homology"/>
<dbReference type="GO" id="GO:0015628">
    <property type="term" value="P:protein secretion by the type II secretion system"/>
    <property type="evidence" value="ECO:0007669"/>
    <property type="project" value="InterPro"/>
</dbReference>
<evidence type="ECO:0000256" key="3">
    <source>
        <dbReference type="ARBA" id="ARBA00022475"/>
    </source>
</evidence>
<dbReference type="EMBL" id="RCTY01000023">
    <property type="protein sequence ID" value="ROU07321.1"/>
    <property type="molecule type" value="Genomic_DNA"/>
</dbReference>
<accession>A0A3N2RIY4</accession>
<dbReference type="InterPro" id="IPR022346">
    <property type="entry name" value="T2SS_GspH"/>
</dbReference>
<keyword evidence="8 11" id="KW-0472">Membrane</keyword>
<evidence type="ECO:0000256" key="5">
    <source>
        <dbReference type="ARBA" id="ARBA00022519"/>
    </source>
</evidence>
<comment type="caution">
    <text evidence="13">The sequence shown here is derived from an EMBL/GenBank/DDBJ whole genome shotgun (WGS) entry which is preliminary data.</text>
</comment>
<comment type="similarity">
    <text evidence="9">Belongs to the GSP H family.</text>
</comment>
<evidence type="ECO:0000256" key="8">
    <source>
        <dbReference type="ARBA" id="ARBA00023136"/>
    </source>
</evidence>
<evidence type="ECO:0000313" key="13">
    <source>
        <dbReference type="EMBL" id="ROU07321.1"/>
    </source>
</evidence>
<keyword evidence="6 11" id="KW-0812">Transmembrane</keyword>
<dbReference type="Pfam" id="PF12019">
    <property type="entry name" value="GspH"/>
    <property type="match status" value="1"/>
</dbReference>
<dbReference type="Proteomes" id="UP000275910">
    <property type="component" value="Unassembled WGS sequence"/>
</dbReference>
<evidence type="ECO:0000256" key="4">
    <source>
        <dbReference type="ARBA" id="ARBA00022481"/>
    </source>
</evidence>
<dbReference type="InterPro" id="IPR045584">
    <property type="entry name" value="Pilin-like"/>
</dbReference>
<feature type="transmembrane region" description="Helical" evidence="11">
    <location>
        <begin position="20"/>
        <end position="43"/>
    </location>
</feature>
<reference evidence="13 14" key="1">
    <citation type="submission" date="2018-10" db="EMBL/GenBank/DDBJ databases">
        <title>The genome of Lysobacter enzymogenes OH11.</title>
        <authorList>
            <person name="Liu F."/>
            <person name="Zhao Y."/>
            <person name="Qian G."/>
            <person name="Chen Y."/>
            <person name="Xu H."/>
        </authorList>
    </citation>
    <scope>NUCLEOTIDE SEQUENCE [LARGE SCALE GENOMIC DNA]</scope>
    <source>
        <strain evidence="13 14">OH11</strain>
    </source>
</reference>
<keyword evidence="3" id="KW-1003">Cell membrane</keyword>
<evidence type="ECO:0000256" key="7">
    <source>
        <dbReference type="ARBA" id="ARBA00022989"/>
    </source>
</evidence>
<gene>
    <name evidence="13" type="ORF">D9T17_10220</name>
</gene>
<organism evidence="13 14">
    <name type="scientific">Lysobacter enzymogenes</name>
    <dbReference type="NCBI Taxonomy" id="69"/>
    <lineage>
        <taxon>Bacteria</taxon>
        <taxon>Pseudomonadati</taxon>
        <taxon>Pseudomonadota</taxon>
        <taxon>Gammaproteobacteria</taxon>
        <taxon>Lysobacterales</taxon>
        <taxon>Lysobacteraceae</taxon>
        <taxon>Lysobacter</taxon>
    </lineage>
</organism>
<dbReference type="NCBIfam" id="TIGR02532">
    <property type="entry name" value="IV_pilin_GFxxxE"/>
    <property type="match status" value="1"/>
</dbReference>
<dbReference type="SUPFAM" id="SSF54523">
    <property type="entry name" value="Pili subunits"/>
    <property type="match status" value="1"/>
</dbReference>
<name>A0A3N2RIY4_LYSEN</name>
<sequence>MACSWALAPATNPRGPAARSAGFTLIELMVTIGLVAVLAALALPTFSESIRSNRVTTAANLTIATLNYARTEAIRSKTTSSVCPRNPGDDKCGSDWKNGLTVWTDDNSSGAWDAGETRRIIEPTKGVDFAQVGDSTAISFDSRGRVVDAAAARTFSLTAQECKSGATTKRLLTVSVLGQATVEKGVCP</sequence>
<keyword evidence="5" id="KW-0997">Cell inner membrane</keyword>
<dbReference type="GO" id="GO:0005886">
    <property type="term" value="C:plasma membrane"/>
    <property type="evidence" value="ECO:0007669"/>
    <property type="project" value="UniProtKB-SubCell"/>
</dbReference>
<protein>
    <recommendedName>
        <fullName evidence="2">Type II secretion system protein H</fullName>
    </recommendedName>
    <alternativeName>
        <fullName evidence="10">General secretion pathway protein H</fullName>
    </alternativeName>
</protein>
<evidence type="ECO:0000256" key="6">
    <source>
        <dbReference type="ARBA" id="ARBA00022692"/>
    </source>
</evidence>
<evidence type="ECO:0000259" key="12">
    <source>
        <dbReference type="Pfam" id="PF12019"/>
    </source>
</evidence>
<comment type="subcellular location">
    <subcellularLocation>
        <location evidence="1">Cell inner membrane</location>
        <topology evidence="1">Single-pass membrane protein</topology>
    </subcellularLocation>
</comment>